<feature type="transmembrane region" description="Helical" evidence="6">
    <location>
        <begin position="245"/>
        <end position="269"/>
    </location>
</feature>
<dbReference type="GO" id="GO:0004930">
    <property type="term" value="F:G protein-coupled receptor activity"/>
    <property type="evidence" value="ECO:0007669"/>
    <property type="project" value="TreeGrafter"/>
</dbReference>
<feature type="domain" description="G-protein coupled receptors family 2 profile 2" evidence="7">
    <location>
        <begin position="1"/>
        <end position="270"/>
    </location>
</feature>
<evidence type="ECO:0000256" key="4">
    <source>
        <dbReference type="ARBA" id="ARBA00022989"/>
    </source>
</evidence>
<evidence type="ECO:0000256" key="5">
    <source>
        <dbReference type="ARBA" id="ARBA00023136"/>
    </source>
</evidence>
<feature type="transmembrane region" description="Helical" evidence="6">
    <location>
        <begin position="160"/>
        <end position="184"/>
    </location>
</feature>
<dbReference type="EMBL" id="GIBP01005353">
    <property type="protein sequence ID" value="NDV34322.1"/>
    <property type="molecule type" value="Transcribed_RNA"/>
</dbReference>
<protein>
    <recommendedName>
        <fullName evidence="7">G-protein coupled receptors family 2 profile 2 domain-containing protein</fullName>
    </recommendedName>
</protein>
<evidence type="ECO:0000256" key="3">
    <source>
        <dbReference type="ARBA" id="ARBA00022692"/>
    </source>
</evidence>
<comment type="subcellular location">
    <subcellularLocation>
        <location evidence="1">Membrane</location>
        <topology evidence="1">Multi-pass membrane protein</topology>
    </subcellularLocation>
</comment>
<dbReference type="GO" id="GO:0007166">
    <property type="term" value="P:cell surface receptor signaling pathway"/>
    <property type="evidence" value="ECO:0007669"/>
    <property type="project" value="InterPro"/>
</dbReference>
<keyword evidence="5 6" id="KW-0472">Membrane</keyword>
<keyword evidence="3 6" id="KW-0812">Transmembrane</keyword>
<dbReference type="Pfam" id="PF05462">
    <property type="entry name" value="Dicty_CAR"/>
    <property type="match status" value="1"/>
</dbReference>
<feature type="transmembrane region" description="Helical" evidence="6">
    <location>
        <begin position="105"/>
        <end position="127"/>
    </location>
</feature>
<dbReference type="GO" id="GO:0005886">
    <property type="term" value="C:plasma membrane"/>
    <property type="evidence" value="ECO:0007669"/>
    <property type="project" value="TreeGrafter"/>
</dbReference>
<organism evidence="8">
    <name type="scientific">Arcella intermedia</name>
    <dbReference type="NCBI Taxonomy" id="1963864"/>
    <lineage>
        <taxon>Eukaryota</taxon>
        <taxon>Amoebozoa</taxon>
        <taxon>Tubulinea</taxon>
        <taxon>Elardia</taxon>
        <taxon>Arcellinida</taxon>
        <taxon>Sphaerothecina</taxon>
        <taxon>Arcellidae</taxon>
        <taxon>Arcella</taxon>
    </lineage>
</organism>
<name>A0A6B2LB81_9EUKA</name>
<dbReference type="PRINTS" id="PR02001">
    <property type="entry name" value="GCR1CAMPR"/>
</dbReference>
<dbReference type="PANTHER" id="PTHR23112">
    <property type="entry name" value="G PROTEIN-COUPLED RECEPTOR 157-RELATED"/>
    <property type="match status" value="1"/>
</dbReference>
<dbReference type="AlphaFoldDB" id="A0A6B2LB81"/>
<dbReference type="PROSITE" id="PS50261">
    <property type="entry name" value="G_PROTEIN_RECEP_F2_4"/>
    <property type="match status" value="1"/>
</dbReference>
<dbReference type="InterPro" id="IPR022343">
    <property type="entry name" value="GCR1-cAMP_receptor"/>
</dbReference>
<dbReference type="PANTHER" id="PTHR23112:SF47">
    <property type="entry name" value="G-PROTEIN COUPLED RECEPTOR 157"/>
    <property type="match status" value="1"/>
</dbReference>
<evidence type="ECO:0000313" key="8">
    <source>
        <dbReference type="EMBL" id="NDV34322.1"/>
    </source>
</evidence>
<feature type="transmembrane region" description="Helical" evidence="6">
    <location>
        <begin position="72"/>
        <end position="93"/>
    </location>
</feature>
<sequence>MTSCSLSMVGSLMILLTYVAWEDMRSTVRRMLVFLSLGDFFVALGNLFGVVYDIHANSKSVYCKIQSFITTGFSMYTFLWTMFIGIYMLLIITKRKRTAMKLIPLFHLITLFVPLIIVCVAMAYGALGYSMQSGTRDWCWISDHYMIYQPHFEQPLTSILFWQIVAGKGIEIFAYIVTPIVYLFSRRELGTNESSSLFMDYQILTIQDIDRKLILIPLIFFGARVWGTIRFLGVSTGLTVIKCQFWLAVLQGFGDSAQGFFNAILFVALTRKIRDKFKLLLCCKEEKELESWERFVK</sequence>
<feature type="transmembrane region" description="Helical" evidence="6">
    <location>
        <begin position="33"/>
        <end position="52"/>
    </location>
</feature>
<evidence type="ECO:0000256" key="1">
    <source>
        <dbReference type="ARBA" id="ARBA00004141"/>
    </source>
</evidence>
<evidence type="ECO:0000256" key="2">
    <source>
        <dbReference type="ARBA" id="ARBA00008360"/>
    </source>
</evidence>
<feature type="transmembrane region" description="Helical" evidence="6">
    <location>
        <begin position="213"/>
        <end position="233"/>
    </location>
</feature>
<evidence type="ECO:0000256" key="6">
    <source>
        <dbReference type="SAM" id="Phobius"/>
    </source>
</evidence>
<dbReference type="GO" id="GO:0007189">
    <property type="term" value="P:adenylate cyclase-activating G protein-coupled receptor signaling pathway"/>
    <property type="evidence" value="ECO:0007669"/>
    <property type="project" value="TreeGrafter"/>
</dbReference>
<dbReference type="SUPFAM" id="SSF81321">
    <property type="entry name" value="Family A G protein-coupled receptor-like"/>
    <property type="match status" value="1"/>
</dbReference>
<feature type="transmembrane region" description="Helical" evidence="6">
    <location>
        <begin position="6"/>
        <end position="21"/>
    </location>
</feature>
<dbReference type="InterPro" id="IPR017981">
    <property type="entry name" value="GPCR_2-like_7TM"/>
</dbReference>
<evidence type="ECO:0000259" key="7">
    <source>
        <dbReference type="PROSITE" id="PS50261"/>
    </source>
</evidence>
<dbReference type="Gene3D" id="1.20.1070.10">
    <property type="entry name" value="Rhodopsin 7-helix transmembrane proteins"/>
    <property type="match status" value="1"/>
</dbReference>
<comment type="similarity">
    <text evidence="2">Belongs to the G-protein coupled receptor 5 family.</text>
</comment>
<proteinExistence type="inferred from homology"/>
<keyword evidence="4 6" id="KW-1133">Transmembrane helix</keyword>
<reference evidence="8" key="1">
    <citation type="journal article" date="2020" name="J. Eukaryot. Microbiol.">
        <title>De novo Sequencing, Assembly and Annotation of the Transcriptome for the Free-Living Testate Amoeba Arcella intermedia.</title>
        <authorList>
            <person name="Ribeiro G.M."/>
            <person name="Porfirio-Sousa A.L."/>
            <person name="Maurer-Alcala X.X."/>
            <person name="Katz L.A."/>
            <person name="Lahr D.J.G."/>
        </authorList>
    </citation>
    <scope>NUCLEOTIDE SEQUENCE</scope>
</reference>
<accession>A0A6B2LB81</accession>